<evidence type="ECO:0000256" key="10">
    <source>
        <dbReference type="ARBA" id="ARBA00022679"/>
    </source>
</evidence>
<keyword evidence="13 19" id="KW-1133">Transmembrane helix</keyword>
<evidence type="ECO:0000256" key="7">
    <source>
        <dbReference type="ARBA" id="ARBA00019373"/>
    </source>
</evidence>
<gene>
    <name evidence="20" type="ORF">ACFSKO_16915</name>
</gene>
<keyword evidence="21" id="KW-1185">Reference proteome</keyword>
<protein>
    <recommendedName>
        <fullName evidence="7 18">Phosphatidate cytidylyltransferase</fullName>
        <ecNumber evidence="6 18">2.7.7.41</ecNumber>
    </recommendedName>
</protein>
<evidence type="ECO:0000256" key="16">
    <source>
        <dbReference type="ARBA" id="ARBA00023209"/>
    </source>
</evidence>
<evidence type="ECO:0000256" key="5">
    <source>
        <dbReference type="ARBA" id="ARBA00010185"/>
    </source>
</evidence>
<comment type="subcellular location">
    <subcellularLocation>
        <location evidence="2">Cell membrane</location>
        <topology evidence="2">Multi-pass membrane protein</topology>
    </subcellularLocation>
</comment>
<keyword evidence="11 18" id="KW-0812">Transmembrane</keyword>
<evidence type="ECO:0000256" key="8">
    <source>
        <dbReference type="ARBA" id="ARBA00022475"/>
    </source>
</evidence>
<feature type="transmembrane region" description="Helical" evidence="19">
    <location>
        <begin position="93"/>
        <end position="111"/>
    </location>
</feature>
<keyword evidence="15 19" id="KW-0472">Membrane</keyword>
<keyword evidence="17" id="KW-1208">Phospholipid metabolism</keyword>
<keyword evidence="8" id="KW-1003">Cell membrane</keyword>
<evidence type="ECO:0000313" key="20">
    <source>
        <dbReference type="EMBL" id="MFD2207308.1"/>
    </source>
</evidence>
<comment type="similarity">
    <text evidence="5 18">Belongs to the CDS family.</text>
</comment>
<evidence type="ECO:0000256" key="15">
    <source>
        <dbReference type="ARBA" id="ARBA00023136"/>
    </source>
</evidence>
<accession>A0ABW5BMB4</accession>
<evidence type="ECO:0000256" key="6">
    <source>
        <dbReference type="ARBA" id="ARBA00012487"/>
    </source>
</evidence>
<evidence type="ECO:0000256" key="17">
    <source>
        <dbReference type="ARBA" id="ARBA00023264"/>
    </source>
</evidence>
<evidence type="ECO:0000313" key="21">
    <source>
        <dbReference type="Proteomes" id="UP001597294"/>
    </source>
</evidence>
<evidence type="ECO:0000256" key="13">
    <source>
        <dbReference type="ARBA" id="ARBA00022989"/>
    </source>
</evidence>
<keyword evidence="14" id="KW-0443">Lipid metabolism</keyword>
<dbReference type="Pfam" id="PF01148">
    <property type="entry name" value="CTP_transf_1"/>
    <property type="match status" value="1"/>
</dbReference>
<evidence type="ECO:0000256" key="2">
    <source>
        <dbReference type="ARBA" id="ARBA00004651"/>
    </source>
</evidence>
<dbReference type="EMBL" id="JBHUII010000011">
    <property type="protein sequence ID" value="MFD2207308.1"/>
    <property type="molecule type" value="Genomic_DNA"/>
</dbReference>
<sequence length="280" mass="30403">MTDVMDPQPKQPKKKSDLLIRFLSSIVLGPPVLAAVYFGGLYSSTLILFCACILAWEWANLCGRGSLERLGLLLIASVTSVILIGVLGHFQLALLITFVATCVFLALKLTVYRDTENTLWYVFGSLYISMSSLSLLWIRNSSESGLYTIFWVLFVVWATDIGAYFSGRKFGGPKIAPAISPNKTWSGLFGGMVSAAIVSYVFAQWINNFAGWELAIAGALLAVVSQAGDFFESHVKRTFDAKDSSKLIPGHGGLFDRVDGLLACSIVVAGYTFFSSGIGF</sequence>
<dbReference type="GO" id="GO:0016779">
    <property type="term" value="F:nucleotidyltransferase activity"/>
    <property type="evidence" value="ECO:0007669"/>
    <property type="project" value="UniProtKB-KW"/>
</dbReference>
<evidence type="ECO:0000256" key="11">
    <source>
        <dbReference type="ARBA" id="ARBA00022692"/>
    </source>
</evidence>
<feature type="transmembrane region" description="Helical" evidence="19">
    <location>
        <begin position="185"/>
        <end position="203"/>
    </location>
</feature>
<feature type="transmembrane region" description="Helical" evidence="19">
    <location>
        <begin position="144"/>
        <end position="165"/>
    </location>
</feature>
<comment type="pathway">
    <text evidence="4">Lipid metabolism.</text>
</comment>
<comment type="pathway">
    <text evidence="3 18">Phospholipid metabolism; CDP-diacylglycerol biosynthesis; CDP-diacylglycerol from sn-glycerol 3-phosphate: step 3/3.</text>
</comment>
<name>A0ABW5BMB4_9PROT</name>
<proteinExistence type="inferred from homology"/>
<dbReference type="InterPro" id="IPR000374">
    <property type="entry name" value="PC_trans"/>
</dbReference>
<dbReference type="PANTHER" id="PTHR46382">
    <property type="entry name" value="PHOSPHATIDATE CYTIDYLYLTRANSFERASE"/>
    <property type="match status" value="1"/>
</dbReference>
<keyword evidence="9" id="KW-0444">Lipid biosynthesis</keyword>
<evidence type="ECO:0000256" key="12">
    <source>
        <dbReference type="ARBA" id="ARBA00022695"/>
    </source>
</evidence>
<keyword evidence="10 18" id="KW-0808">Transferase</keyword>
<evidence type="ECO:0000256" key="19">
    <source>
        <dbReference type="SAM" id="Phobius"/>
    </source>
</evidence>
<feature type="transmembrane region" description="Helical" evidence="19">
    <location>
        <begin position="70"/>
        <end position="87"/>
    </location>
</feature>
<dbReference type="EC" id="2.7.7.41" evidence="6 18"/>
<keyword evidence="12 18" id="KW-0548">Nucleotidyltransferase</keyword>
<comment type="caution">
    <text evidence="20">The sequence shown here is derived from an EMBL/GenBank/DDBJ whole genome shotgun (WGS) entry which is preliminary data.</text>
</comment>
<dbReference type="PROSITE" id="PS01315">
    <property type="entry name" value="CDS"/>
    <property type="match status" value="1"/>
</dbReference>
<evidence type="ECO:0000256" key="18">
    <source>
        <dbReference type="RuleBase" id="RU003938"/>
    </source>
</evidence>
<dbReference type="PANTHER" id="PTHR46382:SF1">
    <property type="entry name" value="PHOSPHATIDATE CYTIDYLYLTRANSFERASE"/>
    <property type="match status" value="1"/>
</dbReference>
<evidence type="ECO:0000256" key="3">
    <source>
        <dbReference type="ARBA" id="ARBA00005119"/>
    </source>
</evidence>
<reference evidence="21" key="1">
    <citation type="journal article" date="2019" name="Int. J. Syst. Evol. Microbiol.">
        <title>The Global Catalogue of Microorganisms (GCM) 10K type strain sequencing project: providing services to taxonomists for standard genome sequencing and annotation.</title>
        <authorList>
            <consortium name="The Broad Institute Genomics Platform"/>
            <consortium name="The Broad Institute Genome Sequencing Center for Infectious Disease"/>
            <person name="Wu L."/>
            <person name="Ma J."/>
        </authorList>
    </citation>
    <scope>NUCLEOTIDE SEQUENCE [LARGE SCALE GENOMIC DNA]</scope>
    <source>
        <strain evidence="21">CGMCC 4.7192</strain>
    </source>
</reference>
<feature type="transmembrane region" description="Helical" evidence="19">
    <location>
        <begin position="44"/>
        <end position="63"/>
    </location>
</feature>
<evidence type="ECO:0000256" key="1">
    <source>
        <dbReference type="ARBA" id="ARBA00001698"/>
    </source>
</evidence>
<keyword evidence="16" id="KW-0594">Phospholipid biosynthesis</keyword>
<evidence type="ECO:0000256" key="14">
    <source>
        <dbReference type="ARBA" id="ARBA00023098"/>
    </source>
</evidence>
<feature type="transmembrane region" description="Helical" evidence="19">
    <location>
        <begin position="118"/>
        <end position="138"/>
    </location>
</feature>
<evidence type="ECO:0000256" key="9">
    <source>
        <dbReference type="ARBA" id="ARBA00022516"/>
    </source>
</evidence>
<organism evidence="20 21">
    <name type="scientific">Kiloniella antarctica</name>
    <dbReference type="NCBI Taxonomy" id="1550907"/>
    <lineage>
        <taxon>Bacteria</taxon>
        <taxon>Pseudomonadati</taxon>
        <taxon>Pseudomonadota</taxon>
        <taxon>Alphaproteobacteria</taxon>
        <taxon>Rhodospirillales</taxon>
        <taxon>Kiloniellaceae</taxon>
        <taxon>Kiloniella</taxon>
    </lineage>
</organism>
<evidence type="ECO:0000256" key="4">
    <source>
        <dbReference type="ARBA" id="ARBA00005189"/>
    </source>
</evidence>
<dbReference type="RefSeq" id="WP_380253805.1">
    <property type="nucleotide sequence ID" value="NZ_JBHUII010000011.1"/>
</dbReference>
<dbReference type="Proteomes" id="UP001597294">
    <property type="component" value="Unassembled WGS sequence"/>
</dbReference>
<comment type="catalytic activity">
    <reaction evidence="1 18">
        <text>a 1,2-diacyl-sn-glycero-3-phosphate + CTP + H(+) = a CDP-1,2-diacyl-sn-glycerol + diphosphate</text>
        <dbReference type="Rhea" id="RHEA:16229"/>
        <dbReference type="ChEBI" id="CHEBI:15378"/>
        <dbReference type="ChEBI" id="CHEBI:33019"/>
        <dbReference type="ChEBI" id="CHEBI:37563"/>
        <dbReference type="ChEBI" id="CHEBI:58332"/>
        <dbReference type="ChEBI" id="CHEBI:58608"/>
        <dbReference type="EC" id="2.7.7.41"/>
    </reaction>
</comment>